<evidence type="ECO:0000313" key="3">
    <source>
        <dbReference type="Proteomes" id="UP001153954"/>
    </source>
</evidence>
<feature type="region of interest" description="Disordered" evidence="1">
    <location>
        <begin position="237"/>
        <end position="267"/>
    </location>
</feature>
<dbReference type="AlphaFoldDB" id="A0AAU9UKF8"/>
<dbReference type="EMBL" id="CAKOGL010000022">
    <property type="protein sequence ID" value="CAH2099521.1"/>
    <property type="molecule type" value="Genomic_DNA"/>
</dbReference>
<proteinExistence type="predicted"/>
<gene>
    <name evidence="2" type="ORF">EEDITHA_LOCUS14482</name>
</gene>
<dbReference type="Gene3D" id="3.30.70.1820">
    <property type="entry name" value="L1 transposable element, RRM domain"/>
    <property type="match status" value="1"/>
</dbReference>
<dbReference type="PANTHER" id="PTHR37445">
    <property type="entry name" value="PROTEIN CBG24663"/>
    <property type="match status" value="1"/>
</dbReference>
<reference evidence="2" key="1">
    <citation type="submission" date="2022-03" db="EMBL/GenBank/DDBJ databases">
        <authorList>
            <person name="Tunstrom K."/>
        </authorList>
    </citation>
    <scope>NUCLEOTIDE SEQUENCE</scope>
</reference>
<accession>A0AAU9UKF8</accession>
<evidence type="ECO:0000256" key="1">
    <source>
        <dbReference type="SAM" id="MobiDB-lite"/>
    </source>
</evidence>
<name>A0AAU9UKF8_EUPED</name>
<comment type="caution">
    <text evidence="2">The sequence shown here is derived from an EMBL/GenBank/DDBJ whole genome shotgun (WGS) entry which is preliminary data.</text>
</comment>
<dbReference type="PANTHER" id="PTHR37445:SF3">
    <property type="entry name" value="ZINC FINGER PHD-TYPE DOMAIN-CONTAINING PROTEIN"/>
    <property type="match status" value="1"/>
</dbReference>
<evidence type="ECO:0000313" key="2">
    <source>
        <dbReference type="EMBL" id="CAH2099521.1"/>
    </source>
</evidence>
<keyword evidence="3" id="KW-1185">Reference proteome</keyword>
<organism evidence="2 3">
    <name type="scientific">Euphydryas editha</name>
    <name type="common">Edith's checkerspot</name>
    <dbReference type="NCBI Taxonomy" id="104508"/>
    <lineage>
        <taxon>Eukaryota</taxon>
        <taxon>Metazoa</taxon>
        <taxon>Ecdysozoa</taxon>
        <taxon>Arthropoda</taxon>
        <taxon>Hexapoda</taxon>
        <taxon>Insecta</taxon>
        <taxon>Pterygota</taxon>
        <taxon>Neoptera</taxon>
        <taxon>Endopterygota</taxon>
        <taxon>Lepidoptera</taxon>
        <taxon>Glossata</taxon>
        <taxon>Ditrysia</taxon>
        <taxon>Papilionoidea</taxon>
        <taxon>Nymphalidae</taxon>
        <taxon>Nymphalinae</taxon>
        <taxon>Euphydryas</taxon>
    </lineage>
</organism>
<protein>
    <submittedName>
        <fullName evidence="2">Uncharacterized protein</fullName>
    </submittedName>
</protein>
<feature type="compositionally biased region" description="Basic residues" evidence="1">
    <location>
        <begin position="258"/>
        <end position="267"/>
    </location>
</feature>
<dbReference type="Proteomes" id="UP001153954">
    <property type="component" value="Unassembled WGS sequence"/>
</dbReference>
<sequence length="267" mass="30191">MAKIEDVLEIHRSIVDSLDKRMTDFELQLKSSSSTDSSKPNLEKLHNDYKEFKSTVWNILGLLKSLIQNLGSQIDDVDNQSRRNALLFGGIEESDGENLTSKILSTIQVLMGFSDIQPSAIQHCHRLGVRSDNRTRPILVRFTNLDVRNSIWRNKKKLKSSSVVLSEFLTKPRQTIFLKARKHFGVRNCWTLHGAIYIKLGNNERLRILSSEQLDDLIIKHPTAVPLSTIGIAPDREGALDRRRGTPSSVVKPSAGHVTRRHAVKKP</sequence>